<feature type="transmembrane region" description="Helical" evidence="11">
    <location>
        <begin position="72"/>
        <end position="93"/>
    </location>
</feature>
<evidence type="ECO:0000256" key="7">
    <source>
        <dbReference type="ARBA" id="ARBA00023136"/>
    </source>
</evidence>
<feature type="domain" description="ABC transmembrane type-1" evidence="13">
    <location>
        <begin position="42"/>
        <end position="321"/>
    </location>
</feature>
<feature type="transmembrane region" description="Helical" evidence="11">
    <location>
        <begin position="30"/>
        <end position="52"/>
    </location>
</feature>
<evidence type="ECO:0000256" key="10">
    <source>
        <dbReference type="ARBA" id="ARBA00071747"/>
    </source>
</evidence>
<feature type="domain" description="ABC transporter" evidence="12">
    <location>
        <begin position="355"/>
        <end position="589"/>
    </location>
</feature>
<dbReference type="RefSeq" id="WP_151472921.1">
    <property type="nucleotide sequence ID" value="NZ_WBKG01000033.1"/>
</dbReference>
<evidence type="ECO:0000256" key="8">
    <source>
        <dbReference type="ARBA" id="ARBA00055053"/>
    </source>
</evidence>
<evidence type="ECO:0000256" key="6">
    <source>
        <dbReference type="ARBA" id="ARBA00022989"/>
    </source>
</evidence>
<dbReference type="PANTHER" id="PTHR24221:SF654">
    <property type="entry name" value="ATP-BINDING CASSETTE SUB-FAMILY B MEMBER 6"/>
    <property type="match status" value="1"/>
</dbReference>
<dbReference type="GO" id="GO:0034040">
    <property type="term" value="F:ATPase-coupled lipid transmembrane transporter activity"/>
    <property type="evidence" value="ECO:0007669"/>
    <property type="project" value="TreeGrafter"/>
</dbReference>
<dbReference type="AlphaFoldDB" id="A0A7J5DA40"/>
<dbReference type="GO" id="GO:0005886">
    <property type="term" value="C:plasma membrane"/>
    <property type="evidence" value="ECO:0007669"/>
    <property type="project" value="UniProtKB-SubCell"/>
</dbReference>
<dbReference type="Proteomes" id="UP000442990">
    <property type="component" value="Unassembled WGS sequence"/>
</dbReference>
<dbReference type="Gene3D" id="3.40.50.300">
    <property type="entry name" value="P-loop containing nucleotide triphosphate hydrolases"/>
    <property type="match status" value="1"/>
</dbReference>
<evidence type="ECO:0000259" key="13">
    <source>
        <dbReference type="PROSITE" id="PS50929"/>
    </source>
</evidence>
<dbReference type="InterPro" id="IPR003439">
    <property type="entry name" value="ABC_transporter-like_ATP-bd"/>
</dbReference>
<keyword evidence="15" id="KW-1185">Reference proteome</keyword>
<feature type="transmembrane region" description="Helical" evidence="11">
    <location>
        <begin position="178"/>
        <end position="197"/>
    </location>
</feature>
<evidence type="ECO:0000256" key="4">
    <source>
        <dbReference type="ARBA" id="ARBA00022741"/>
    </source>
</evidence>
<evidence type="ECO:0000256" key="5">
    <source>
        <dbReference type="ARBA" id="ARBA00022840"/>
    </source>
</evidence>
<dbReference type="PANTHER" id="PTHR24221">
    <property type="entry name" value="ATP-BINDING CASSETTE SUB-FAMILY B"/>
    <property type="match status" value="1"/>
</dbReference>
<dbReference type="GO" id="GO:0005524">
    <property type="term" value="F:ATP binding"/>
    <property type="evidence" value="ECO:0007669"/>
    <property type="project" value="UniProtKB-KW"/>
</dbReference>
<dbReference type="FunFam" id="3.40.50.300:FF:000287">
    <property type="entry name" value="Multidrug ABC transporter ATP-binding protein"/>
    <property type="match status" value="1"/>
</dbReference>
<dbReference type="InterPro" id="IPR036640">
    <property type="entry name" value="ABC1_TM_sf"/>
</dbReference>
<keyword evidence="6 11" id="KW-1133">Transmembrane helix</keyword>
<keyword evidence="7 11" id="KW-0472">Membrane</keyword>
<dbReference type="PROSITE" id="PS50929">
    <property type="entry name" value="ABC_TM1F"/>
    <property type="match status" value="1"/>
</dbReference>
<keyword evidence="2" id="KW-0813">Transport</keyword>
<dbReference type="GO" id="GO:0016887">
    <property type="term" value="F:ATP hydrolysis activity"/>
    <property type="evidence" value="ECO:0007669"/>
    <property type="project" value="InterPro"/>
</dbReference>
<feature type="transmembrane region" description="Helical" evidence="11">
    <location>
        <begin position="153"/>
        <end position="172"/>
    </location>
</feature>
<dbReference type="GO" id="GO:0140359">
    <property type="term" value="F:ABC-type transporter activity"/>
    <property type="evidence" value="ECO:0007669"/>
    <property type="project" value="InterPro"/>
</dbReference>
<comment type="caution">
    <text evidence="14">The sequence shown here is derived from an EMBL/GenBank/DDBJ whole genome shotgun (WGS) entry which is preliminary data.</text>
</comment>
<proteinExistence type="inferred from homology"/>
<protein>
    <recommendedName>
        <fullName evidence="10">Fatty acid ABC transporter ATP-binding/permease protein</fullName>
    </recommendedName>
</protein>
<dbReference type="PROSITE" id="PS50893">
    <property type="entry name" value="ABC_TRANSPORTER_2"/>
    <property type="match status" value="1"/>
</dbReference>
<comment type="similarity">
    <text evidence="9">Belongs to the ABC transporter superfamily. Lipid exporter (TC 3.A.1.106) family.</text>
</comment>
<comment type="function">
    <text evidence="8">ABC transporter involved in fatty acid import. Transmembrane domains (TMD) form a pore in the membrane and the ATP-binding domain (NBD) is responsible for energy generation.</text>
</comment>
<keyword evidence="4" id="KW-0547">Nucleotide-binding</keyword>
<evidence type="ECO:0000259" key="12">
    <source>
        <dbReference type="PROSITE" id="PS50893"/>
    </source>
</evidence>
<dbReference type="InterPro" id="IPR027417">
    <property type="entry name" value="P-loop_NTPase"/>
</dbReference>
<evidence type="ECO:0000256" key="1">
    <source>
        <dbReference type="ARBA" id="ARBA00004651"/>
    </source>
</evidence>
<evidence type="ECO:0000256" key="9">
    <source>
        <dbReference type="ARBA" id="ARBA00061644"/>
    </source>
</evidence>
<organism evidence="14 15">
    <name type="scientific">Streptomyces triticiradicis</name>
    <dbReference type="NCBI Taxonomy" id="2651189"/>
    <lineage>
        <taxon>Bacteria</taxon>
        <taxon>Bacillati</taxon>
        <taxon>Actinomycetota</taxon>
        <taxon>Actinomycetes</taxon>
        <taxon>Kitasatosporales</taxon>
        <taxon>Streptomycetaceae</taxon>
        <taxon>Streptomyces</taxon>
    </lineage>
</organism>
<dbReference type="PROSITE" id="PS00211">
    <property type="entry name" value="ABC_TRANSPORTER_1"/>
    <property type="match status" value="1"/>
</dbReference>
<dbReference type="EMBL" id="WBKG01000033">
    <property type="protein sequence ID" value="KAB1981741.1"/>
    <property type="molecule type" value="Genomic_DNA"/>
</dbReference>
<sequence length="605" mass="66082">MASPESRKALPGRGPVLLALRYYGRELRRLRWLTVTGMLMPALGNIGISYVAPLVVAKLVGRIAADGSGVSAGAALPYVLVFGGVLLLAEAFWRLGLHCLNRLDALGIERLYVIGMDELFAKDASFFHDNFAGSLTKRVLSFASRFEEFVDTMTFQVIGSLVPLLFGSVVLWRYEPLLVVGLLVMIAVTAVCVVPLIRRRQALVDQREEAIARVSGHVADSLMNMDTVRAFAAEEREAAEHRSRVAASRRLTLRSWDYGNLRIDTFVAPMSVLTNALGLLLAITLGGGGHGVEAVVVAFTYYANATRIMFEFNQIYRRLESAMTEAAQFTELLMTPPTVLDPVAPEPLRPRAADVRFEQVTFTHGGAKPLFTGLELAVPSGAKIGLVGRSGGGKTTLTRLLLRMTDIDGGRILIGGQDISRLRQADLRSLIAYVPQDPAMFHRTLRENIAFARPDATEEEIRRAAEAAHVTEFADALPDGFATMVGERGIKLSGGQRQRVALARAILRDAPILLLDEATSALDSESEILVQSALWRLMERRTALVVAHRLSTVAGMDRLVVLDRGKIVEQGTHQELLASEGAYAKLWRHQSGGFIDDSPAPADQH</sequence>
<keyword evidence="5 14" id="KW-0067">ATP-binding</keyword>
<reference evidence="14 15" key="1">
    <citation type="submission" date="2019-09" db="EMBL/GenBank/DDBJ databases">
        <title>Isolation and identification of active actinomycetes.</title>
        <authorList>
            <person name="Yu Z."/>
            <person name="Han C."/>
            <person name="Yu B."/>
        </authorList>
    </citation>
    <scope>NUCLEOTIDE SEQUENCE [LARGE SCALE GENOMIC DNA]</scope>
    <source>
        <strain evidence="14 15">NEAU-H2</strain>
    </source>
</reference>
<accession>A0A7J5DA40</accession>
<dbReference type="Pfam" id="PF00005">
    <property type="entry name" value="ABC_tran"/>
    <property type="match status" value="1"/>
</dbReference>
<gene>
    <name evidence="14" type="ORF">F8144_31890</name>
</gene>
<evidence type="ECO:0000256" key="11">
    <source>
        <dbReference type="SAM" id="Phobius"/>
    </source>
</evidence>
<dbReference type="InterPro" id="IPR017871">
    <property type="entry name" value="ABC_transporter-like_CS"/>
</dbReference>
<evidence type="ECO:0000313" key="15">
    <source>
        <dbReference type="Proteomes" id="UP000442990"/>
    </source>
</evidence>
<dbReference type="SUPFAM" id="SSF52540">
    <property type="entry name" value="P-loop containing nucleoside triphosphate hydrolases"/>
    <property type="match status" value="1"/>
</dbReference>
<dbReference type="Gene3D" id="1.20.1560.10">
    <property type="entry name" value="ABC transporter type 1, transmembrane domain"/>
    <property type="match status" value="1"/>
</dbReference>
<dbReference type="InterPro" id="IPR039421">
    <property type="entry name" value="Type_1_exporter"/>
</dbReference>
<comment type="subcellular location">
    <subcellularLocation>
        <location evidence="1">Cell membrane</location>
        <topology evidence="1">Multi-pass membrane protein</topology>
    </subcellularLocation>
</comment>
<evidence type="ECO:0000313" key="14">
    <source>
        <dbReference type="EMBL" id="KAB1981741.1"/>
    </source>
</evidence>
<evidence type="ECO:0000256" key="3">
    <source>
        <dbReference type="ARBA" id="ARBA00022692"/>
    </source>
</evidence>
<dbReference type="InterPro" id="IPR011527">
    <property type="entry name" value="ABC1_TM_dom"/>
</dbReference>
<name>A0A7J5DA40_9ACTN</name>
<dbReference type="SMART" id="SM00382">
    <property type="entry name" value="AAA"/>
    <property type="match status" value="1"/>
</dbReference>
<dbReference type="InterPro" id="IPR003593">
    <property type="entry name" value="AAA+_ATPase"/>
</dbReference>
<dbReference type="SUPFAM" id="SSF90123">
    <property type="entry name" value="ABC transporter transmembrane region"/>
    <property type="match status" value="1"/>
</dbReference>
<dbReference type="Pfam" id="PF00664">
    <property type="entry name" value="ABC_membrane"/>
    <property type="match status" value="1"/>
</dbReference>
<keyword evidence="3 11" id="KW-0812">Transmembrane</keyword>
<evidence type="ECO:0000256" key="2">
    <source>
        <dbReference type="ARBA" id="ARBA00022448"/>
    </source>
</evidence>